<keyword evidence="13" id="KW-1185">Reference proteome</keyword>
<comment type="cofactor">
    <cofactor evidence="1">
        <name>dipyrromethane</name>
        <dbReference type="ChEBI" id="CHEBI:60342"/>
    </cofactor>
</comment>
<evidence type="ECO:0000256" key="2">
    <source>
        <dbReference type="ARBA" id="ARBA00002869"/>
    </source>
</evidence>
<dbReference type="EC" id="2.5.1.61" evidence="5"/>
<dbReference type="Pfam" id="PF03900">
    <property type="entry name" value="Porphobil_deamC"/>
    <property type="match status" value="1"/>
</dbReference>
<evidence type="ECO:0000256" key="7">
    <source>
        <dbReference type="ARBA" id="ARBA00022679"/>
    </source>
</evidence>
<dbReference type="GO" id="GO:0005737">
    <property type="term" value="C:cytoplasm"/>
    <property type="evidence" value="ECO:0007669"/>
    <property type="project" value="TreeGrafter"/>
</dbReference>
<gene>
    <name evidence="12" type="primary">hemC</name>
    <name evidence="12" type="ORF">DFA_07309</name>
</gene>
<dbReference type="InterPro" id="IPR036803">
    <property type="entry name" value="Porphobilinogen_deaminase_C_sf"/>
</dbReference>
<evidence type="ECO:0000256" key="9">
    <source>
        <dbReference type="ARBA" id="ARBA00033064"/>
    </source>
</evidence>
<dbReference type="Proteomes" id="UP000007797">
    <property type="component" value="Unassembled WGS sequence"/>
</dbReference>
<dbReference type="SUPFAM" id="SSF54782">
    <property type="entry name" value="Porphobilinogen deaminase (hydroxymethylbilane synthase), C-terminal domain"/>
    <property type="match status" value="1"/>
</dbReference>
<dbReference type="PANTHER" id="PTHR11557">
    <property type="entry name" value="PORPHOBILINOGEN DEAMINASE"/>
    <property type="match status" value="1"/>
</dbReference>
<dbReference type="FunFam" id="3.40.190.10:FF:000005">
    <property type="entry name" value="Porphobilinogen deaminase"/>
    <property type="match status" value="1"/>
</dbReference>
<dbReference type="GO" id="GO:0004418">
    <property type="term" value="F:hydroxymethylbilane synthase activity"/>
    <property type="evidence" value="ECO:0007669"/>
    <property type="project" value="UniProtKB-EC"/>
</dbReference>
<evidence type="ECO:0000259" key="10">
    <source>
        <dbReference type="Pfam" id="PF01379"/>
    </source>
</evidence>
<reference evidence="13" key="1">
    <citation type="journal article" date="2011" name="Genome Res.">
        <title>Phylogeny-wide analysis of social amoeba genomes highlights ancient origins for complex intercellular communication.</title>
        <authorList>
            <person name="Heidel A.J."/>
            <person name="Lawal H.M."/>
            <person name="Felder M."/>
            <person name="Schilde C."/>
            <person name="Helps N.R."/>
            <person name="Tunggal B."/>
            <person name="Rivero F."/>
            <person name="John U."/>
            <person name="Schleicher M."/>
            <person name="Eichinger L."/>
            <person name="Platzer M."/>
            <person name="Noegel A.A."/>
            <person name="Schaap P."/>
            <person name="Gloeckner G."/>
        </authorList>
    </citation>
    <scope>NUCLEOTIDE SEQUENCE [LARGE SCALE GENOMIC DNA]</scope>
    <source>
        <strain evidence="13">SH3</strain>
    </source>
</reference>
<dbReference type="AlphaFoldDB" id="F4PW25"/>
<keyword evidence="8" id="KW-0627">Porphyrin biosynthesis</keyword>
<evidence type="ECO:0000256" key="3">
    <source>
        <dbReference type="ARBA" id="ARBA00004735"/>
    </source>
</evidence>
<dbReference type="OrthoDB" id="564646at2759"/>
<evidence type="ECO:0000313" key="12">
    <source>
        <dbReference type="EMBL" id="EGG20189.1"/>
    </source>
</evidence>
<feature type="domain" description="Porphobilinogen deaminase C-terminal" evidence="11">
    <location>
        <begin position="234"/>
        <end position="305"/>
    </location>
</feature>
<dbReference type="InterPro" id="IPR022419">
    <property type="entry name" value="Porphobilin_deaminase_cofac_BS"/>
</dbReference>
<dbReference type="PANTHER" id="PTHR11557:SF0">
    <property type="entry name" value="PORPHOBILINOGEN DEAMINASE"/>
    <property type="match status" value="1"/>
</dbReference>
<dbReference type="GO" id="GO:0006782">
    <property type="term" value="P:protoporphyrinogen IX biosynthetic process"/>
    <property type="evidence" value="ECO:0007669"/>
    <property type="project" value="UniProtKB-UniPathway"/>
</dbReference>
<dbReference type="KEGG" id="dfa:DFA_07309"/>
<dbReference type="InterPro" id="IPR000860">
    <property type="entry name" value="HemC"/>
</dbReference>
<dbReference type="STRING" id="1054147.F4PW25"/>
<dbReference type="HAMAP" id="MF_00260">
    <property type="entry name" value="Porphobil_deam"/>
    <property type="match status" value="1"/>
</dbReference>
<keyword evidence="7" id="KW-0808">Transferase</keyword>
<comment type="pathway">
    <text evidence="3">Porphyrin-containing compound metabolism; protoporphyrin-IX biosynthesis; coproporphyrinogen-III from 5-aminolevulinate: step 2/4.</text>
</comment>
<dbReference type="GeneID" id="14872396"/>
<dbReference type="PROSITE" id="PS00533">
    <property type="entry name" value="PORPHOBILINOGEN_DEAM"/>
    <property type="match status" value="1"/>
</dbReference>
<evidence type="ECO:0000259" key="11">
    <source>
        <dbReference type="Pfam" id="PF03900"/>
    </source>
</evidence>
<evidence type="ECO:0000256" key="6">
    <source>
        <dbReference type="ARBA" id="ARBA00016519"/>
    </source>
</evidence>
<dbReference type="EMBL" id="GL883013">
    <property type="protein sequence ID" value="EGG20189.1"/>
    <property type="molecule type" value="Genomic_DNA"/>
</dbReference>
<dbReference type="CDD" id="cd13645">
    <property type="entry name" value="PBP2_HuPBGD_like"/>
    <property type="match status" value="1"/>
</dbReference>
<dbReference type="UniPathway" id="UPA00251">
    <property type="reaction ID" value="UER00319"/>
</dbReference>
<dbReference type="FunFam" id="3.30.160.40:FF:000002">
    <property type="entry name" value="Porphobilinogen deaminase"/>
    <property type="match status" value="1"/>
</dbReference>
<dbReference type="InterPro" id="IPR022418">
    <property type="entry name" value="Porphobilinogen_deaminase_C"/>
</dbReference>
<dbReference type="Gene3D" id="3.30.160.40">
    <property type="entry name" value="Porphobilinogen deaminase, C-terminal domain"/>
    <property type="match status" value="1"/>
</dbReference>
<dbReference type="PIRSF" id="PIRSF001438">
    <property type="entry name" value="4pyrrol_synth_OHMeBilane_synth"/>
    <property type="match status" value="1"/>
</dbReference>
<dbReference type="OMA" id="LWQANHI"/>
<dbReference type="RefSeq" id="XP_004367172.1">
    <property type="nucleotide sequence ID" value="XM_004367115.1"/>
</dbReference>
<accession>F4PW25</accession>
<evidence type="ECO:0000256" key="5">
    <source>
        <dbReference type="ARBA" id="ARBA00012655"/>
    </source>
</evidence>
<dbReference type="Pfam" id="PF01379">
    <property type="entry name" value="Porphobil_deam"/>
    <property type="match status" value="1"/>
</dbReference>
<dbReference type="InterPro" id="IPR022417">
    <property type="entry name" value="Porphobilin_deaminase_N"/>
</dbReference>
<dbReference type="FunFam" id="3.40.190.10:FF:000004">
    <property type="entry name" value="Porphobilinogen deaminase"/>
    <property type="match status" value="1"/>
</dbReference>
<dbReference type="PRINTS" id="PR00151">
    <property type="entry name" value="PORPHBDMNASE"/>
</dbReference>
<comment type="similarity">
    <text evidence="4">Belongs to the HMBS family.</text>
</comment>
<organism evidence="12 13">
    <name type="scientific">Cavenderia fasciculata</name>
    <name type="common">Slime mold</name>
    <name type="synonym">Dictyostelium fasciculatum</name>
    <dbReference type="NCBI Taxonomy" id="261658"/>
    <lineage>
        <taxon>Eukaryota</taxon>
        <taxon>Amoebozoa</taxon>
        <taxon>Evosea</taxon>
        <taxon>Eumycetozoa</taxon>
        <taxon>Dictyostelia</taxon>
        <taxon>Acytosteliales</taxon>
        <taxon>Cavenderiaceae</taxon>
        <taxon>Cavenderia</taxon>
    </lineage>
</organism>
<dbReference type="SUPFAM" id="SSF53850">
    <property type="entry name" value="Periplasmic binding protein-like II"/>
    <property type="match status" value="1"/>
</dbReference>
<comment type="function">
    <text evidence="2">Tetrapolymerization of the monopyrrole PBG into the hydroxymethylbilane pre-uroporphyrinogen in several discrete steps.</text>
</comment>
<sequence length="318" mass="34844">MSDKKTVYIGSRKSQLALVQTHHVIDRLKELHGSKYNFELKTLDTVGDRVLNVALSKIGDKGLFTKELEDLMISGDIDIAVHSLKDIPTKFPEGLGLGAITKRENCLDAFIVNASKHRPTCTLAELPEGAIIGSSSLRRVSQLKRAYPHLQFKDIRGNLNTRFEKLEKSGEYDGMILAVAGLERLGWTDRITEIIQPTVSLYAVGQGALGIECRSNDPLIMSLLEPLNDKDTASCCIAERAMLSELEGGCHVPIGVISSIDVERQLITLEGIVLNLDGSRAIRLSHTGPLASCHQVGRELAQQLIEKGAKEILNDLSK</sequence>
<feature type="domain" description="Porphobilinogen deaminase N-terminal" evidence="10">
    <location>
        <begin position="8"/>
        <end position="220"/>
    </location>
</feature>
<evidence type="ECO:0000313" key="13">
    <source>
        <dbReference type="Proteomes" id="UP000007797"/>
    </source>
</evidence>
<evidence type="ECO:0000256" key="4">
    <source>
        <dbReference type="ARBA" id="ARBA00005638"/>
    </source>
</evidence>
<dbReference type="Gene3D" id="3.40.190.10">
    <property type="entry name" value="Periplasmic binding protein-like II"/>
    <property type="match status" value="2"/>
</dbReference>
<name>F4PW25_CACFS</name>
<evidence type="ECO:0000256" key="1">
    <source>
        <dbReference type="ARBA" id="ARBA00001916"/>
    </source>
</evidence>
<proteinExistence type="inferred from homology"/>
<dbReference type="NCBIfam" id="TIGR00212">
    <property type="entry name" value="hemC"/>
    <property type="match status" value="1"/>
</dbReference>
<protein>
    <recommendedName>
        <fullName evidence="6">Porphobilinogen deaminase</fullName>
        <ecNumber evidence="5">2.5.1.61</ecNumber>
    </recommendedName>
    <alternativeName>
        <fullName evidence="9">Hydroxymethylbilane synthase</fullName>
    </alternativeName>
</protein>
<evidence type="ECO:0000256" key="8">
    <source>
        <dbReference type="ARBA" id="ARBA00023244"/>
    </source>
</evidence>